<sequence length="230" mass="25854">RHIPNSQQYEFYFSNQLLSTSSSSFLSLLPLSYCEHQQTTYYSSSGFAILRSSPRFLFTNIVNPQQTSSFHHHNAVLFAVDQSLSPTIATLMSSNENNRPVDSDYNNSTTPLTTTSIYSLLSTTTFSNVTGFHTTQRETNRTFNIALLGGCISASVILIIIIIYAFIKYRNRDEGSYKIDESKNFVTNPHIDNHDNGGCGGKISSSNHHRQKLLATNESNVVVDSREWYV</sequence>
<evidence type="ECO:0000313" key="9">
    <source>
        <dbReference type="Proteomes" id="UP000663832"/>
    </source>
</evidence>
<reference evidence="7" key="1">
    <citation type="submission" date="2021-02" db="EMBL/GenBank/DDBJ databases">
        <authorList>
            <person name="Nowell W R."/>
        </authorList>
    </citation>
    <scope>NUCLEOTIDE SEQUENCE</scope>
</reference>
<dbReference type="Proteomes" id="UP000663832">
    <property type="component" value="Unassembled WGS sequence"/>
</dbReference>
<keyword evidence="9" id="KW-1185">Reference proteome</keyword>
<feature type="transmembrane region" description="Helical" evidence="5">
    <location>
        <begin position="145"/>
        <end position="167"/>
    </location>
</feature>
<keyword evidence="2 5" id="KW-0812">Transmembrane</keyword>
<dbReference type="EMBL" id="CAJNOM010004070">
    <property type="protein sequence ID" value="CAF1652272.1"/>
    <property type="molecule type" value="Genomic_DNA"/>
</dbReference>
<dbReference type="Proteomes" id="UP000663877">
    <property type="component" value="Unassembled WGS sequence"/>
</dbReference>
<evidence type="ECO:0000256" key="4">
    <source>
        <dbReference type="ARBA" id="ARBA00023136"/>
    </source>
</evidence>
<dbReference type="GO" id="GO:0016020">
    <property type="term" value="C:membrane"/>
    <property type="evidence" value="ECO:0007669"/>
    <property type="project" value="UniProtKB-SubCell"/>
</dbReference>
<keyword evidence="3 5" id="KW-1133">Transmembrane helix</keyword>
<gene>
    <name evidence="7" type="ORF">BJG266_LOCUS44652</name>
    <name evidence="8" type="ORF">QVE165_LOCUS61631</name>
</gene>
<protein>
    <recommendedName>
        <fullName evidence="6">Neurexin/syndecan/glycophorin C domain-containing protein</fullName>
    </recommendedName>
</protein>
<keyword evidence="4 5" id="KW-0472">Membrane</keyword>
<feature type="non-terminal residue" evidence="7">
    <location>
        <position position="1"/>
    </location>
</feature>
<evidence type="ECO:0000256" key="3">
    <source>
        <dbReference type="ARBA" id="ARBA00022989"/>
    </source>
</evidence>
<evidence type="ECO:0000313" key="10">
    <source>
        <dbReference type="Proteomes" id="UP000663877"/>
    </source>
</evidence>
<evidence type="ECO:0000313" key="8">
    <source>
        <dbReference type="EMBL" id="CAF1652272.1"/>
    </source>
</evidence>
<dbReference type="InterPro" id="IPR003585">
    <property type="entry name" value="Neurexin-like"/>
</dbReference>
<evidence type="ECO:0000256" key="1">
    <source>
        <dbReference type="ARBA" id="ARBA00004167"/>
    </source>
</evidence>
<evidence type="ECO:0000256" key="2">
    <source>
        <dbReference type="ARBA" id="ARBA00022692"/>
    </source>
</evidence>
<evidence type="ECO:0000256" key="5">
    <source>
        <dbReference type="SAM" id="Phobius"/>
    </source>
</evidence>
<evidence type="ECO:0000259" key="6">
    <source>
        <dbReference type="SMART" id="SM00294"/>
    </source>
</evidence>
<comment type="caution">
    <text evidence="7">The sequence shown here is derived from an EMBL/GenBank/DDBJ whole genome shotgun (WGS) entry which is preliminary data.</text>
</comment>
<accession>A0A815V3X2</accession>
<comment type="subcellular location">
    <subcellularLocation>
        <location evidence="1">Membrane</location>
        <topology evidence="1">Single-pass membrane protein</topology>
    </subcellularLocation>
</comment>
<name>A0A815V3X2_9BILA</name>
<dbReference type="OrthoDB" id="6275838at2759"/>
<dbReference type="EMBL" id="CAJNOI010003703">
    <property type="protein sequence ID" value="CAF1527148.1"/>
    <property type="molecule type" value="Genomic_DNA"/>
</dbReference>
<dbReference type="SMART" id="SM00294">
    <property type="entry name" value="4.1m"/>
    <property type="match status" value="1"/>
</dbReference>
<proteinExistence type="predicted"/>
<evidence type="ECO:0000313" key="7">
    <source>
        <dbReference type="EMBL" id="CAF1527148.1"/>
    </source>
</evidence>
<feature type="domain" description="Neurexin/syndecan/glycophorin C" evidence="6">
    <location>
        <begin position="166"/>
        <end position="184"/>
    </location>
</feature>
<organism evidence="7 10">
    <name type="scientific">Adineta steineri</name>
    <dbReference type="NCBI Taxonomy" id="433720"/>
    <lineage>
        <taxon>Eukaryota</taxon>
        <taxon>Metazoa</taxon>
        <taxon>Spiralia</taxon>
        <taxon>Gnathifera</taxon>
        <taxon>Rotifera</taxon>
        <taxon>Eurotatoria</taxon>
        <taxon>Bdelloidea</taxon>
        <taxon>Adinetida</taxon>
        <taxon>Adinetidae</taxon>
        <taxon>Adineta</taxon>
    </lineage>
</organism>
<dbReference type="AlphaFoldDB" id="A0A815V3X2"/>